<evidence type="ECO:0000313" key="4">
    <source>
        <dbReference type="Proteomes" id="UP000006250"/>
    </source>
</evidence>
<comment type="caution">
    <text evidence="3">The sequence shown here is derived from an EMBL/GenBank/DDBJ whole genome shotgun (WGS) entry which is preliminary data.</text>
</comment>
<sequence>MNRARIFLTGVGGQGTLTATTLLARTALDAGLPVTAGEIHGMAQRGGVVESTILIGGYKSPVISKGEADVLLGFELLETLRALPMLKRGGIVVGNSESVQPVGVCLGRECYPPLDAVLETARGFAARVVMVPCISLAEQAGTAKAANMVLIAAAAACGALPFGVDALVRSVEKYLKPKIVPLNLKALELGAAAAATGQAA</sequence>
<dbReference type="EC" id="1.2.7.8" evidence="3"/>
<dbReference type="OrthoDB" id="9800445at2"/>
<reference evidence="3 4" key="1">
    <citation type="submission" date="2010-08" db="EMBL/GenBank/DDBJ databases">
        <title>The draft genome of Desulfovibrio fructosovorans JJ.</title>
        <authorList>
            <consortium name="US DOE Joint Genome Institute (JGI-PGF)"/>
            <person name="Lucas S."/>
            <person name="Copeland A."/>
            <person name="Lapidus A."/>
            <person name="Cheng J.-F."/>
            <person name="Bruce D."/>
            <person name="Goodwin L."/>
            <person name="Pitluck S."/>
            <person name="Land M.L."/>
            <person name="Hauser L."/>
            <person name="Chang Y.-J."/>
            <person name="Jeffries C."/>
            <person name="Wall J.D."/>
            <person name="Stahl D.A."/>
            <person name="Arkin A.P."/>
            <person name="Dehal P."/>
            <person name="Stolyar S.M."/>
            <person name="Hazen T.C."/>
            <person name="Woyke T.J."/>
        </authorList>
    </citation>
    <scope>NUCLEOTIDE SEQUENCE [LARGE SCALE GENOMIC DNA]</scope>
    <source>
        <strain evidence="3 4">JJ</strain>
    </source>
</reference>
<dbReference type="InterPro" id="IPR019752">
    <property type="entry name" value="Pyrv/ketoisovalerate_OxRed_cat"/>
</dbReference>
<dbReference type="GO" id="GO:0043805">
    <property type="term" value="F:indolepyruvate ferredoxin oxidoreductase activity"/>
    <property type="evidence" value="ECO:0007669"/>
    <property type="project" value="UniProtKB-EC"/>
</dbReference>
<feature type="domain" description="Pyruvate/ketoisovalerate oxidoreductase catalytic" evidence="2">
    <location>
        <begin position="12"/>
        <end position="191"/>
    </location>
</feature>
<evidence type="ECO:0000256" key="1">
    <source>
        <dbReference type="ARBA" id="ARBA00023002"/>
    </source>
</evidence>
<dbReference type="InterPro" id="IPR002869">
    <property type="entry name" value="Pyrv_flavodox_OxRed_cen"/>
</dbReference>
<dbReference type="AlphaFoldDB" id="E1JW15"/>
<proteinExistence type="predicted"/>
<dbReference type="EMBL" id="AECZ01000010">
    <property type="protein sequence ID" value="EFL51375.1"/>
    <property type="molecule type" value="Genomic_DNA"/>
</dbReference>
<keyword evidence="1 3" id="KW-0560">Oxidoreductase</keyword>
<keyword evidence="4" id="KW-1185">Reference proteome</keyword>
<dbReference type="RefSeq" id="WP_005993149.1">
    <property type="nucleotide sequence ID" value="NZ_AECZ01000010.1"/>
</dbReference>
<evidence type="ECO:0000259" key="2">
    <source>
        <dbReference type="Pfam" id="PF01558"/>
    </source>
</evidence>
<evidence type="ECO:0000313" key="3">
    <source>
        <dbReference type="EMBL" id="EFL51375.1"/>
    </source>
</evidence>
<dbReference type="PANTHER" id="PTHR43854">
    <property type="entry name" value="INDOLEPYRUVATE OXIDOREDUCTASE SUBUNIT IORB"/>
    <property type="match status" value="1"/>
</dbReference>
<accession>E1JW15</accession>
<dbReference type="Pfam" id="PF01558">
    <property type="entry name" value="POR"/>
    <property type="match status" value="1"/>
</dbReference>
<name>E1JW15_SOLFR</name>
<dbReference type="STRING" id="596151.DesfrDRAFT_1814"/>
<protein>
    <submittedName>
        <fullName evidence="3">Indolepyruvate ferredoxin oxidoreductase</fullName>
        <ecNumber evidence="3">1.2.7.8</ecNumber>
    </submittedName>
</protein>
<dbReference type="SUPFAM" id="SSF53323">
    <property type="entry name" value="Pyruvate-ferredoxin oxidoreductase, PFOR, domain III"/>
    <property type="match status" value="1"/>
</dbReference>
<organism evidence="3 4">
    <name type="scientific">Solidesulfovibrio fructosivorans JJ]</name>
    <dbReference type="NCBI Taxonomy" id="596151"/>
    <lineage>
        <taxon>Bacteria</taxon>
        <taxon>Pseudomonadati</taxon>
        <taxon>Thermodesulfobacteriota</taxon>
        <taxon>Desulfovibrionia</taxon>
        <taxon>Desulfovibrionales</taxon>
        <taxon>Desulfovibrionaceae</taxon>
        <taxon>Solidesulfovibrio</taxon>
    </lineage>
</organism>
<gene>
    <name evidence="3" type="ORF">DesfrDRAFT_1814</name>
</gene>
<dbReference type="Proteomes" id="UP000006250">
    <property type="component" value="Unassembled WGS sequence"/>
</dbReference>
<dbReference type="InterPro" id="IPR052198">
    <property type="entry name" value="IorB_Oxidoreductase"/>
</dbReference>
<dbReference type="Gene3D" id="3.40.920.10">
    <property type="entry name" value="Pyruvate-ferredoxin oxidoreductase, PFOR, domain III"/>
    <property type="match status" value="1"/>
</dbReference>
<dbReference type="PANTHER" id="PTHR43854:SF1">
    <property type="entry name" value="INDOLEPYRUVATE OXIDOREDUCTASE SUBUNIT IORB"/>
    <property type="match status" value="1"/>
</dbReference>
<keyword evidence="3" id="KW-0670">Pyruvate</keyword>
<dbReference type="eggNOG" id="COG1014">
    <property type="taxonomic scope" value="Bacteria"/>
</dbReference>